<dbReference type="Proteomes" id="UP000000245">
    <property type="component" value="Chromosome"/>
</dbReference>
<feature type="domain" description="CzcB-like barrel-sandwich hybrid" evidence="3">
    <location>
        <begin position="69"/>
        <end position="192"/>
    </location>
</feature>
<dbReference type="AlphaFoldDB" id="A5FVA4"/>
<dbReference type="Gene3D" id="2.40.420.20">
    <property type="match status" value="1"/>
</dbReference>
<comment type="similarity">
    <text evidence="1">Belongs to the membrane fusion protein (MFP) (TC 8.A.1) family.</text>
</comment>
<keyword evidence="2" id="KW-0732">Signal</keyword>
<dbReference type="NCBIfam" id="TIGR01730">
    <property type="entry name" value="RND_mfp"/>
    <property type="match status" value="1"/>
</dbReference>
<dbReference type="KEGG" id="acr:Acry_0309"/>
<sequence length="349" mass="35226">MTRFFGSGARRLGLLLVAGAGFAGHAALAEGPSVLVTTAPVTQGALERSVTAYGRIAPGAGAARTLATAYAATVTAVEARPGMSVRRGQVIARIETAPATRAAYAQAVATRDETLRVLAHTRALLARHLATRTQFAQAEQAARAVLAALDALKREGADRAMATVEAPFAGIVTAISAAPGAALPAGTAIATVVRRAGLVAVVGVDPGDARRLAAGQAALVQVLGGAALRGRIDMLAGEVDPRTGLVDATVGLGGAPALVGAMVRARIDTGTVRGVIVPRDAALPAAGRDVIWQVRDGHAVRVVVRVLASARGRSIVAGRIDPALPVVVSGNYQLRPGIAVRIARPGQGG</sequence>
<feature type="signal peptide" evidence="2">
    <location>
        <begin position="1"/>
        <end position="29"/>
    </location>
</feature>
<name>A5FVA4_ACICJ</name>
<dbReference type="PANTHER" id="PTHR30469">
    <property type="entry name" value="MULTIDRUG RESISTANCE PROTEIN MDTA"/>
    <property type="match status" value="1"/>
</dbReference>
<organism evidence="4 5">
    <name type="scientific">Acidiphilium cryptum (strain JF-5)</name>
    <dbReference type="NCBI Taxonomy" id="349163"/>
    <lineage>
        <taxon>Bacteria</taxon>
        <taxon>Pseudomonadati</taxon>
        <taxon>Pseudomonadota</taxon>
        <taxon>Alphaproteobacteria</taxon>
        <taxon>Acetobacterales</taxon>
        <taxon>Acidocellaceae</taxon>
        <taxon>Acidiphilium</taxon>
    </lineage>
</organism>
<gene>
    <name evidence="4" type="ordered locus">Acry_0309</name>
</gene>
<dbReference type="RefSeq" id="WP_011941436.1">
    <property type="nucleotide sequence ID" value="NC_009484.1"/>
</dbReference>
<dbReference type="GO" id="GO:0015562">
    <property type="term" value="F:efflux transmembrane transporter activity"/>
    <property type="evidence" value="ECO:0007669"/>
    <property type="project" value="TreeGrafter"/>
</dbReference>
<feature type="chain" id="PRO_5002683118" evidence="2">
    <location>
        <begin position="30"/>
        <end position="349"/>
    </location>
</feature>
<dbReference type="SUPFAM" id="SSF111369">
    <property type="entry name" value="HlyD-like secretion proteins"/>
    <property type="match status" value="1"/>
</dbReference>
<keyword evidence="5" id="KW-1185">Reference proteome</keyword>
<dbReference type="Gene3D" id="2.40.50.100">
    <property type="match status" value="1"/>
</dbReference>
<dbReference type="Pfam" id="PF25973">
    <property type="entry name" value="BSH_CzcB"/>
    <property type="match status" value="1"/>
</dbReference>
<dbReference type="PANTHER" id="PTHR30469:SF38">
    <property type="entry name" value="HLYD FAMILY SECRETION PROTEIN"/>
    <property type="match status" value="1"/>
</dbReference>
<dbReference type="STRING" id="349163.Acry_0309"/>
<dbReference type="GO" id="GO:1990281">
    <property type="term" value="C:efflux pump complex"/>
    <property type="evidence" value="ECO:0007669"/>
    <property type="project" value="TreeGrafter"/>
</dbReference>
<dbReference type="eggNOG" id="COG0845">
    <property type="taxonomic scope" value="Bacteria"/>
</dbReference>
<dbReference type="InterPro" id="IPR058647">
    <property type="entry name" value="BSH_CzcB-like"/>
</dbReference>
<evidence type="ECO:0000313" key="5">
    <source>
        <dbReference type="Proteomes" id="UP000000245"/>
    </source>
</evidence>
<dbReference type="Gene3D" id="1.10.287.470">
    <property type="entry name" value="Helix hairpin bin"/>
    <property type="match status" value="1"/>
</dbReference>
<dbReference type="InterPro" id="IPR006143">
    <property type="entry name" value="RND_pump_MFP"/>
</dbReference>
<dbReference type="HOGENOM" id="CLU_018816_1_3_5"/>
<dbReference type="Gene3D" id="2.40.30.170">
    <property type="match status" value="1"/>
</dbReference>
<reference evidence="4 5" key="1">
    <citation type="submission" date="2007-05" db="EMBL/GenBank/DDBJ databases">
        <title>Complete sequence of chromosome of Acidiphilium cryptum JF-5.</title>
        <authorList>
            <consortium name="US DOE Joint Genome Institute"/>
            <person name="Copeland A."/>
            <person name="Lucas S."/>
            <person name="Lapidus A."/>
            <person name="Barry K."/>
            <person name="Detter J.C."/>
            <person name="Glavina del Rio T."/>
            <person name="Hammon N."/>
            <person name="Israni S."/>
            <person name="Dalin E."/>
            <person name="Tice H."/>
            <person name="Pitluck S."/>
            <person name="Sims D."/>
            <person name="Brettin T."/>
            <person name="Bruce D."/>
            <person name="Han C."/>
            <person name="Schmutz J."/>
            <person name="Larimer F."/>
            <person name="Land M."/>
            <person name="Hauser L."/>
            <person name="Kyrpides N."/>
            <person name="Kim E."/>
            <person name="Magnuson T."/>
            <person name="Richardson P."/>
        </authorList>
    </citation>
    <scope>NUCLEOTIDE SEQUENCE [LARGE SCALE GENOMIC DNA]</scope>
    <source>
        <strain evidence="4 5">JF-5</strain>
    </source>
</reference>
<protein>
    <submittedName>
        <fullName evidence="4">Efflux transporter, RND family, MFP subunit</fullName>
    </submittedName>
</protein>
<accession>A5FVA4</accession>
<evidence type="ECO:0000256" key="1">
    <source>
        <dbReference type="ARBA" id="ARBA00009477"/>
    </source>
</evidence>
<evidence type="ECO:0000313" key="4">
    <source>
        <dbReference type="EMBL" id="ABQ29536.1"/>
    </source>
</evidence>
<evidence type="ECO:0000256" key="2">
    <source>
        <dbReference type="SAM" id="SignalP"/>
    </source>
</evidence>
<proteinExistence type="inferred from homology"/>
<dbReference type="EMBL" id="CP000697">
    <property type="protein sequence ID" value="ABQ29536.1"/>
    <property type="molecule type" value="Genomic_DNA"/>
</dbReference>
<evidence type="ECO:0000259" key="3">
    <source>
        <dbReference type="Pfam" id="PF25973"/>
    </source>
</evidence>